<dbReference type="RefSeq" id="WP_042130706.1">
    <property type="nucleotide sequence ID" value="NZ_FZOL01000008.1"/>
</dbReference>
<dbReference type="Pfam" id="PF10976">
    <property type="entry name" value="DUF2790"/>
    <property type="match status" value="1"/>
</dbReference>
<dbReference type="Gene3D" id="2.30.140.50">
    <property type="entry name" value="Protein of unknown function DUF2790"/>
    <property type="match status" value="1"/>
</dbReference>
<accession>A0A239ES21</accession>
<feature type="signal peptide" evidence="1">
    <location>
        <begin position="1"/>
        <end position="19"/>
    </location>
</feature>
<gene>
    <name evidence="2" type="ORF">SAMN05444352_108119</name>
</gene>
<proteinExistence type="predicted"/>
<dbReference type="EMBL" id="FZOL01000008">
    <property type="protein sequence ID" value="SNS46833.1"/>
    <property type="molecule type" value="Genomic_DNA"/>
</dbReference>
<dbReference type="AlphaFoldDB" id="A0A239ES21"/>
<dbReference type="OrthoDB" id="7017737at2"/>
<dbReference type="InterPro" id="IPR021245">
    <property type="entry name" value="DUF2790"/>
</dbReference>
<reference evidence="3" key="1">
    <citation type="submission" date="2017-06" db="EMBL/GenBank/DDBJ databases">
        <authorList>
            <person name="Varghese N."/>
            <person name="Submissions S."/>
        </authorList>
    </citation>
    <scope>NUCLEOTIDE SEQUENCE [LARGE SCALE GENOMIC DNA]</scope>
    <source>
        <strain evidence="3">DSM 22348</strain>
    </source>
</reference>
<evidence type="ECO:0000313" key="3">
    <source>
        <dbReference type="Proteomes" id="UP000198407"/>
    </source>
</evidence>
<sequence>MKVRVMLLPVLLLSAAAQAAQTPTPVDYRYGMPLDIAKVLDLREPAGDQQCKVVQATMTYLDSHGQEHALRYLKLAEECSDQG</sequence>
<dbReference type="Proteomes" id="UP000198407">
    <property type="component" value="Unassembled WGS sequence"/>
</dbReference>
<protein>
    <recommendedName>
        <fullName evidence="4">DUF2790 domain-containing protein</fullName>
    </recommendedName>
</protein>
<keyword evidence="1" id="KW-0732">Signal</keyword>
<keyword evidence="3" id="KW-1185">Reference proteome</keyword>
<name>A0A239ES21_9PSED</name>
<organism evidence="2 3">
    <name type="scientific">Pseudomonas japonica</name>
    <dbReference type="NCBI Taxonomy" id="256466"/>
    <lineage>
        <taxon>Bacteria</taxon>
        <taxon>Pseudomonadati</taxon>
        <taxon>Pseudomonadota</taxon>
        <taxon>Gammaproteobacteria</taxon>
        <taxon>Pseudomonadales</taxon>
        <taxon>Pseudomonadaceae</taxon>
        <taxon>Pseudomonas</taxon>
    </lineage>
</organism>
<evidence type="ECO:0000313" key="2">
    <source>
        <dbReference type="EMBL" id="SNS46833.1"/>
    </source>
</evidence>
<feature type="chain" id="PRO_5011284256" description="DUF2790 domain-containing protein" evidence="1">
    <location>
        <begin position="20"/>
        <end position="83"/>
    </location>
</feature>
<evidence type="ECO:0000256" key="1">
    <source>
        <dbReference type="SAM" id="SignalP"/>
    </source>
</evidence>
<evidence type="ECO:0008006" key="4">
    <source>
        <dbReference type="Google" id="ProtNLM"/>
    </source>
</evidence>